<dbReference type="GO" id="GO:0005737">
    <property type="term" value="C:cytoplasm"/>
    <property type="evidence" value="ECO:0007669"/>
    <property type="project" value="UniProtKB-SubCell"/>
</dbReference>
<dbReference type="Proteomes" id="UP000220034">
    <property type="component" value="Unassembled WGS sequence"/>
</dbReference>
<keyword evidence="6 10" id="KW-0378">Hydrolase</keyword>
<feature type="binding site" evidence="10">
    <location>
        <begin position="156"/>
        <end position="159"/>
    </location>
    <ligand>
        <name>GTP</name>
        <dbReference type="ChEBI" id="CHEBI:37565"/>
    </ligand>
</feature>
<feature type="domain" description="CP-type G" evidence="12">
    <location>
        <begin position="108"/>
        <end position="266"/>
    </location>
</feature>
<evidence type="ECO:0000256" key="1">
    <source>
        <dbReference type="ARBA" id="ARBA00022490"/>
    </source>
</evidence>
<keyword evidence="7 10" id="KW-0862">Zinc</keyword>
<keyword evidence="3 10" id="KW-0479">Metal-binding</keyword>
<evidence type="ECO:0000313" key="13">
    <source>
        <dbReference type="EMBL" id="SOH93136.1"/>
    </source>
</evidence>
<dbReference type="PROSITE" id="PS50936">
    <property type="entry name" value="ENGC_GTPASE"/>
    <property type="match status" value="1"/>
</dbReference>
<evidence type="ECO:0000256" key="10">
    <source>
        <dbReference type="HAMAP-Rule" id="MF_01820"/>
    </source>
</evidence>
<dbReference type="SUPFAM" id="SSF52540">
    <property type="entry name" value="P-loop containing nucleoside triphosphate hydrolases"/>
    <property type="match status" value="1"/>
</dbReference>
<keyword evidence="1 10" id="KW-0963">Cytoplasm</keyword>
<protein>
    <recommendedName>
        <fullName evidence="10">Small ribosomal subunit biogenesis GTPase RsgA</fullName>
        <ecNumber evidence="10">3.6.1.-</ecNumber>
    </recommendedName>
</protein>
<proteinExistence type="inferred from homology"/>
<dbReference type="InterPro" id="IPR027417">
    <property type="entry name" value="P-loop_NTPase"/>
</dbReference>
<keyword evidence="4 10" id="KW-0699">rRNA-binding</keyword>
<dbReference type="EMBL" id="OCTN01000001">
    <property type="protein sequence ID" value="SOH93136.1"/>
    <property type="molecule type" value="Genomic_DNA"/>
</dbReference>
<evidence type="ECO:0000256" key="5">
    <source>
        <dbReference type="ARBA" id="ARBA00022741"/>
    </source>
</evidence>
<dbReference type="GO" id="GO:0042274">
    <property type="term" value="P:ribosomal small subunit biogenesis"/>
    <property type="evidence" value="ECO:0007669"/>
    <property type="project" value="UniProtKB-UniRule"/>
</dbReference>
<dbReference type="EC" id="3.6.1.-" evidence="10"/>
<dbReference type="CDD" id="cd01854">
    <property type="entry name" value="YjeQ_EngC"/>
    <property type="match status" value="1"/>
</dbReference>
<gene>
    <name evidence="10" type="primary">rsgA</name>
    <name evidence="13" type="ORF">SAMN06273572_101991</name>
</gene>
<dbReference type="InterPro" id="IPR010914">
    <property type="entry name" value="RsgA_GTPase_dom"/>
</dbReference>
<dbReference type="GO" id="GO:0046872">
    <property type="term" value="F:metal ion binding"/>
    <property type="evidence" value="ECO:0007669"/>
    <property type="project" value="UniProtKB-KW"/>
</dbReference>
<feature type="binding site" evidence="10">
    <location>
        <position position="302"/>
    </location>
    <ligand>
        <name>Zn(2+)</name>
        <dbReference type="ChEBI" id="CHEBI:29105"/>
    </ligand>
</feature>
<evidence type="ECO:0000256" key="7">
    <source>
        <dbReference type="ARBA" id="ARBA00022833"/>
    </source>
</evidence>
<dbReference type="InterPro" id="IPR030378">
    <property type="entry name" value="G_CP_dom"/>
</dbReference>
<feature type="binding site" evidence="10">
    <location>
        <position position="289"/>
    </location>
    <ligand>
        <name>Zn(2+)</name>
        <dbReference type="ChEBI" id="CHEBI:29105"/>
    </ligand>
</feature>
<evidence type="ECO:0000313" key="14">
    <source>
        <dbReference type="Proteomes" id="UP000220034"/>
    </source>
</evidence>
<keyword evidence="5 10" id="KW-0547">Nucleotide-binding</keyword>
<evidence type="ECO:0000256" key="9">
    <source>
        <dbReference type="ARBA" id="ARBA00023134"/>
    </source>
</evidence>
<comment type="subunit">
    <text evidence="10">Monomer. Associates with 30S ribosomal subunit, binds 16S rRNA.</text>
</comment>
<organism evidence="13 14">
    <name type="scientific">Pontivivens marinum</name>
    <dbReference type="NCBI Taxonomy" id="1690039"/>
    <lineage>
        <taxon>Bacteria</taxon>
        <taxon>Pseudomonadati</taxon>
        <taxon>Pseudomonadota</taxon>
        <taxon>Alphaproteobacteria</taxon>
        <taxon>Rhodobacterales</taxon>
        <taxon>Paracoccaceae</taxon>
        <taxon>Pontivivens</taxon>
    </lineage>
</organism>
<evidence type="ECO:0000259" key="12">
    <source>
        <dbReference type="PROSITE" id="PS51721"/>
    </source>
</evidence>
<dbReference type="InterPro" id="IPR004881">
    <property type="entry name" value="Ribosome_biogen_GTPase_RsgA"/>
</dbReference>
<evidence type="ECO:0000256" key="3">
    <source>
        <dbReference type="ARBA" id="ARBA00022723"/>
    </source>
</evidence>
<comment type="cofactor">
    <cofactor evidence="10">
        <name>Zn(2+)</name>
        <dbReference type="ChEBI" id="CHEBI:29105"/>
    </cofactor>
    <text evidence="10">Binds 1 zinc ion per subunit.</text>
</comment>
<feature type="binding site" evidence="10">
    <location>
        <position position="296"/>
    </location>
    <ligand>
        <name>Zn(2+)</name>
        <dbReference type="ChEBI" id="CHEBI:29105"/>
    </ligand>
</feature>
<keyword evidence="9 10" id="KW-0342">GTP-binding</keyword>
<dbReference type="GO" id="GO:0005525">
    <property type="term" value="F:GTP binding"/>
    <property type="evidence" value="ECO:0007669"/>
    <property type="project" value="UniProtKB-UniRule"/>
</dbReference>
<evidence type="ECO:0000256" key="6">
    <source>
        <dbReference type="ARBA" id="ARBA00022801"/>
    </source>
</evidence>
<comment type="function">
    <text evidence="10">One of several proteins that assist in the late maturation steps of the functional core of the 30S ribosomal subunit. Helps release RbfA from mature subunits. May play a role in the assembly of ribosomal proteins into the subunit. Circularly permuted GTPase that catalyzes slow GTP hydrolysis, GTPase activity is stimulated by the 30S ribosomal subunit.</text>
</comment>
<dbReference type="OrthoDB" id="9809485at2"/>
<dbReference type="GO" id="GO:0019843">
    <property type="term" value="F:rRNA binding"/>
    <property type="evidence" value="ECO:0007669"/>
    <property type="project" value="UniProtKB-KW"/>
</dbReference>
<keyword evidence="14" id="KW-1185">Reference proteome</keyword>
<name>A0A2C9CP15_9RHOB</name>
<evidence type="ECO:0000259" key="11">
    <source>
        <dbReference type="PROSITE" id="PS50936"/>
    </source>
</evidence>
<sequence length="360" mass="39627">MTRDYSTFLPQKTTPAGAEIRRSIITSLGWRPFFSQQVSADELIDTPPVRIVEVHRKALHVVGDGIDTSIRPLPNVTVGDWIMLNQDDTLLSRALDRFSLMKRRAPGSNLQIQLIASNIDTAFIVSSCNPDFNVARLERYISLAMEADTAPVIVLTKTDLAADPEDYIAQARAISDAVPVVALDARGGAPREQLAQWCKPGQTVAFFGTSGVGKSTLTNALAGSDAIETQEIREDDARGRHTTTRRQLYIVPNGCMVLDTPGMRELQLMDSASGIDDLFADLHALSAQCKFNDCKHTVEPGCAVRAAIESGEVDEARYTRWLKLKSEDAENTVTMAMRKAKDKVLGKNIRKIQKKNKKSN</sequence>
<evidence type="ECO:0000256" key="2">
    <source>
        <dbReference type="ARBA" id="ARBA00022517"/>
    </source>
</evidence>
<reference evidence="14" key="1">
    <citation type="submission" date="2017-09" db="EMBL/GenBank/DDBJ databases">
        <authorList>
            <person name="Varghese N."/>
            <person name="Submissions S."/>
        </authorList>
    </citation>
    <scope>NUCLEOTIDE SEQUENCE [LARGE SCALE GENOMIC DNA]</scope>
    <source>
        <strain evidence="14">C7</strain>
    </source>
</reference>
<dbReference type="RefSeq" id="WP_097928667.1">
    <property type="nucleotide sequence ID" value="NZ_OCTN01000001.1"/>
</dbReference>
<dbReference type="PANTHER" id="PTHR32120">
    <property type="entry name" value="SMALL RIBOSOMAL SUBUNIT BIOGENESIS GTPASE RSGA"/>
    <property type="match status" value="1"/>
</dbReference>
<dbReference type="Gene3D" id="3.40.50.300">
    <property type="entry name" value="P-loop containing nucleotide triphosphate hydrolases"/>
    <property type="match status" value="1"/>
</dbReference>
<keyword evidence="2 10" id="KW-0690">Ribosome biogenesis</keyword>
<feature type="binding site" evidence="10">
    <location>
        <position position="294"/>
    </location>
    <ligand>
        <name>Zn(2+)</name>
        <dbReference type="ChEBI" id="CHEBI:29105"/>
    </ligand>
</feature>
<accession>A0A2C9CP15</accession>
<evidence type="ECO:0000256" key="4">
    <source>
        <dbReference type="ARBA" id="ARBA00022730"/>
    </source>
</evidence>
<feature type="domain" description="EngC GTPase" evidence="11">
    <location>
        <begin position="117"/>
        <end position="264"/>
    </location>
</feature>
<dbReference type="Pfam" id="PF03193">
    <property type="entry name" value="RsgA_GTPase"/>
    <property type="match status" value="1"/>
</dbReference>
<keyword evidence="8 10" id="KW-0694">RNA-binding</keyword>
<dbReference type="NCBIfam" id="TIGR00157">
    <property type="entry name" value="ribosome small subunit-dependent GTPase A"/>
    <property type="match status" value="1"/>
</dbReference>
<dbReference type="HAMAP" id="MF_01820">
    <property type="entry name" value="GTPase_RsgA"/>
    <property type="match status" value="1"/>
</dbReference>
<feature type="binding site" evidence="10">
    <location>
        <begin position="208"/>
        <end position="216"/>
    </location>
    <ligand>
        <name>GTP</name>
        <dbReference type="ChEBI" id="CHEBI:37565"/>
    </ligand>
</feature>
<dbReference type="PANTHER" id="PTHR32120:SF10">
    <property type="entry name" value="SMALL RIBOSOMAL SUBUNIT BIOGENESIS GTPASE RSGA"/>
    <property type="match status" value="1"/>
</dbReference>
<dbReference type="GO" id="GO:0003924">
    <property type="term" value="F:GTPase activity"/>
    <property type="evidence" value="ECO:0007669"/>
    <property type="project" value="UniProtKB-UniRule"/>
</dbReference>
<evidence type="ECO:0000256" key="8">
    <source>
        <dbReference type="ARBA" id="ARBA00022884"/>
    </source>
</evidence>
<dbReference type="PROSITE" id="PS51721">
    <property type="entry name" value="G_CP"/>
    <property type="match status" value="1"/>
</dbReference>
<comment type="similarity">
    <text evidence="10">Belongs to the TRAFAC class YlqF/YawG GTPase family. RsgA subfamily.</text>
</comment>
<dbReference type="AlphaFoldDB" id="A0A2C9CP15"/>
<comment type="subcellular location">
    <subcellularLocation>
        <location evidence="10">Cytoplasm</location>
    </subcellularLocation>
</comment>
<dbReference type="Gene3D" id="1.10.40.50">
    <property type="entry name" value="Probable gtpase engc, domain 3"/>
    <property type="match status" value="1"/>
</dbReference>